<reference evidence="2" key="2">
    <citation type="submission" date="2023-06" db="EMBL/GenBank/DDBJ databases">
        <authorList>
            <person name="Ma L."/>
            <person name="Liu K.-W."/>
            <person name="Li Z."/>
            <person name="Hsiao Y.-Y."/>
            <person name="Qi Y."/>
            <person name="Fu T."/>
            <person name="Tang G."/>
            <person name="Zhang D."/>
            <person name="Sun W.-H."/>
            <person name="Liu D.-K."/>
            <person name="Li Y."/>
            <person name="Chen G.-Z."/>
            <person name="Liu X.-D."/>
            <person name="Liao X.-Y."/>
            <person name="Jiang Y.-T."/>
            <person name="Yu X."/>
            <person name="Hao Y."/>
            <person name="Huang J."/>
            <person name="Zhao X.-W."/>
            <person name="Ke S."/>
            <person name="Chen Y.-Y."/>
            <person name="Wu W.-L."/>
            <person name="Hsu J.-L."/>
            <person name="Lin Y.-F."/>
            <person name="Huang M.-D."/>
            <person name="Li C.-Y."/>
            <person name="Huang L."/>
            <person name="Wang Z.-W."/>
            <person name="Zhao X."/>
            <person name="Zhong W.-Y."/>
            <person name="Peng D.-H."/>
            <person name="Ahmad S."/>
            <person name="Lan S."/>
            <person name="Zhang J.-S."/>
            <person name="Tsai W.-C."/>
            <person name="Van De Peer Y."/>
            <person name="Liu Z.-J."/>
        </authorList>
    </citation>
    <scope>NUCLEOTIDE SEQUENCE</scope>
    <source>
        <strain evidence="2">CP</strain>
        <tissue evidence="2">Leaves</tissue>
    </source>
</reference>
<dbReference type="InterPro" id="IPR045862">
    <property type="entry name" value="Trf4-like"/>
</dbReference>
<dbReference type="GO" id="GO:0031499">
    <property type="term" value="C:TRAMP complex"/>
    <property type="evidence" value="ECO:0007669"/>
    <property type="project" value="TreeGrafter"/>
</dbReference>
<dbReference type="InterPro" id="IPR002934">
    <property type="entry name" value="Polymerase_NTP_transf_dom"/>
</dbReference>
<dbReference type="GO" id="GO:1990817">
    <property type="term" value="F:poly(A) RNA polymerase activity"/>
    <property type="evidence" value="ECO:0007669"/>
    <property type="project" value="InterPro"/>
</dbReference>
<dbReference type="AlphaFoldDB" id="A0AAV9CAY4"/>
<dbReference type="Gene3D" id="1.10.1410.10">
    <property type="match status" value="2"/>
</dbReference>
<dbReference type="Gene3D" id="3.30.460.10">
    <property type="entry name" value="Beta Polymerase, domain 2"/>
    <property type="match status" value="1"/>
</dbReference>
<dbReference type="GO" id="GO:0005730">
    <property type="term" value="C:nucleolus"/>
    <property type="evidence" value="ECO:0007669"/>
    <property type="project" value="TreeGrafter"/>
</dbReference>
<organism evidence="2 3">
    <name type="scientific">Acorus calamus</name>
    <name type="common">Sweet flag</name>
    <dbReference type="NCBI Taxonomy" id="4465"/>
    <lineage>
        <taxon>Eukaryota</taxon>
        <taxon>Viridiplantae</taxon>
        <taxon>Streptophyta</taxon>
        <taxon>Embryophyta</taxon>
        <taxon>Tracheophyta</taxon>
        <taxon>Spermatophyta</taxon>
        <taxon>Magnoliopsida</taxon>
        <taxon>Liliopsida</taxon>
        <taxon>Acoraceae</taxon>
        <taxon>Acorus</taxon>
    </lineage>
</organism>
<dbReference type="SUPFAM" id="SSF81631">
    <property type="entry name" value="PAP/OAS1 substrate-binding domain"/>
    <property type="match status" value="1"/>
</dbReference>
<sequence length="358" mass="39884">MTAREEVVVCGGSEWREWWCAGVGGASVPQCRWREMKDERFARKVAAANLIKKPYIDWAVEKVARSLQVLWPRSRTNVFGSNATGLALPTSDVDLVVCLPPEPIREAGILEGRNGIKETCIQHAARYLANQDWVKNDSLKTIENTAIPVIMLVAEVPHDGVITVESTSTSQIPEENPIQMIGEHVTATHSEILPPEDLLGTCPKMNNDEDVDMKSVRLDISFKSTSHTGLQTTELVRQLTQKFPAAIPLALVLKRFLADRSLDRSYSGGLSSHCLNLGSLLMDFLYFFGIDPLHIDDPLYPTNNVGRNCFRIHQCIKAFADAYTMLKEELTSIHPSGDPNIRSSIRLLPKIISSIKHE</sequence>
<dbReference type="Proteomes" id="UP001180020">
    <property type="component" value="Unassembled WGS sequence"/>
</dbReference>
<dbReference type="PANTHER" id="PTHR23092:SF48">
    <property type="entry name" value="NUCLEOTIDYLTRANSFERASE FAMILY PROTEIN"/>
    <property type="match status" value="1"/>
</dbReference>
<dbReference type="InterPro" id="IPR043519">
    <property type="entry name" value="NT_sf"/>
</dbReference>
<dbReference type="SUPFAM" id="SSF81301">
    <property type="entry name" value="Nucleotidyltransferase"/>
    <property type="match status" value="1"/>
</dbReference>
<dbReference type="GO" id="GO:0003729">
    <property type="term" value="F:mRNA binding"/>
    <property type="evidence" value="ECO:0007669"/>
    <property type="project" value="TreeGrafter"/>
</dbReference>
<accession>A0AAV9CAY4</accession>
<gene>
    <name evidence="2" type="ORF">QJS10_CPB20g01458</name>
</gene>
<feature type="domain" description="Polymerase nucleotidyl transferase" evidence="1">
    <location>
        <begin position="61"/>
        <end position="103"/>
    </location>
</feature>
<dbReference type="EMBL" id="JAUJYO010000020">
    <property type="protein sequence ID" value="KAK1285473.1"/>
    <property type="molecule type" value="Genomic_DNA"/>
</dbReference>
<keyword evidence="3" id="KW-1185">Reference proteome</keyword>
<dbReference type="GO" id="GO:0031123">
    <property type="term" value="P:RNA 3'-end processing"/>
    <property type="evidence" value="ECO:0007669"/>
    <property type="project" value="TreeGrafter"/>
</dbReference>
<evidence type="ECO:0000313" key="2">
    <source>
        <dbReference type="EMBL" id="KAK1285473.1"/>
    </source>
</evidence>
<evidence type="ECO:0000313" key="3">
    <source>
        <dbReference type="Proteomes" id="UP001180020"/>
    </source>
</evidence>
<protein>
    <recommendedName>
        <fullName evidence="1">Polymerase nucleotidyl transferase domain-containing protein</fullName>
    </recommendedName>
</protein>
<dbReference type="PANTHER" id="PTHR23092">
    <property type="entry name" value="POLY(A) RNA POLYMERASE"/>
    <property type="match status" value="1"/>
</dbReference>
<comment type="caution">
    <text evidence="2">The sequence shown here is derived from an EMBL/GenBank/DDBJ whole genome shotgun (WGS) entry which is preliminary data.</text>
</comment>
<proteinExistence type="predicted"/>
<dbReference type="GO" id="GO:0043634">
    <property type="term" value="P:polyadenylation-dependent ncRNA catabolic process"/>
    <property type="evidence" value="ECO:0007669"/>
    <property type="project" value="TreeGrafter"/>
</dbReference>
<dbReference type="Pfam" id="PF01909">
    <property type="entry name" value="NTP_transf_2"/>
    <property type="match status" value="1"/>
</dbReference>
<reference evidence="2" key="1">
    <citation type="journal article" date="2023" name="Nat. Commun.">
        <title>Diploid and tetraploid genomes of Acorus and the evolution of monocots.</title>
        <authorList>
            <person name="Ma L."/>
            <person name="Liu K.W."/>
            <person name="Li Z."/>
            <person name="Hsiao Y.Y."/>
            <person name="Qi Y."/>
            <person name="Fu T."/>
            <person name="Tang G.D."/>
            <person name="Zhang D."/>
            <person name="Sun W.H."/>
            <person name="Liu D.K."/>
            <person name="Li Y."/>
            <person name="Chen G.Z."/>
            <person name="Liu X.D."/>
            <person name="Liao X.Y."/>
            <person name="Jiang Y.T."/>
            <person name="Yu X."/>
            <person name="Hao Y."/>
            <person name="Huang J."/>
            <person name="Zhao X.W."/>
            <person name="Ke S."/>
            <person name="Chen Y.Y."/>
            <person name="Wu W.L."/>
            <person name="Hsu J.L."/>
            <person name="Lin Y.F."/>
            <person name="Huang M.D."/>
            <person name="Li C.Y."/>
            <person name="Huang L."/>
            <person name="Wang Z.W."/>
            <person name="Zhao X."/>
            <person name="Zhong W.Y."/>
            <person name="Peng D.H."/>
            <person name="Ahmad S."/>
            <person name="Lan S."/>
            <person name="Zhang J.S."/>
            <person name="Tsai W.C."/>
            <person name="Van de Peer Y."/>
            <person name="Liu Z.J."/>
        </authorList>
    </citation>
    <scope>NUCLEOTIDE SEQUENCE</scope>
    <source>
        <strain evidence="2">CP</strain>
    </source>
</reference>
<evidence type="ECO:0000259" key="1">
    <source>
        <dbReference type="Pfam" id="PF01909"/>
    </source>
</evidence>
<name>A0AAV9CAY4_ACOCL</name>